<sequence length="116" mass="12609">MFDCSWLEQIPLLMAPPAADGSAPPAWVQILPLGILFVLMYFVLLRPQMKRQKEAEKLIQSVKTGDRVLAAGGIYGTVANLKDGIVILKVADNVKVEVLRSSITSVEKAAEEKTAS</sequence>
<evidence type="ECO:0000256" key="6">
    <source>
        <dbReference type="ARBA" id="ARBA00022692"/>
    </source>
</evidence>
<keyword evidence="6 11" id="KW-0812">Transmembrane</keyword>
<dbReference type="InterPro" id="IPR003849">
    <property type="entry name" value="Preprotein_translocase_YajC"/>
</dbReference>
<dbReference type="PRINTS" id="PR01853">
    <property type="entry name" value="YAJCTRNLCASE"/>
</dbReference>
<comment type="caution">
    <text evidence="12">The sequence shown here is derived from an EMBL/GenBank/DDBJ whole genome shotgun (WGS) entry which is preliminary data.</text>
</comment>
<keyword evidence="7" id="KW-0653">Protein transport</keyword>
<evidence type="ECO:0000256" key="2">
    <source>
        <dbReference type="ARBA" id="ARBA00006742"/>
    </source>
</evidence>
<evidence type="ECO:0000256" key="11">
    <source>
        <dbReference type="SAM" id="Phobius"/>
    </source>
</evidence>
<accession>A0A0R2RIN8</accession>
<evidence type="ECO:0000256" key="4">
    <source>
        <dbReference type="ARBA" id="ARBA00022448"/>
    </source>
</evidence>
<keyword evidence="9" id="KW-0811">Translocation</keyword>
<name>A0A0R2RIN8_9BACT</name>
<evidence type="ECO:0000256" key="8">
    <source>
        <dbReference type="ARBA" id="ARBA00022989"/>
    </source>
</evidence>
<dbReference type="AlphaFoldDB" id="A0A0R2RIN8"/>
<dbReference type="PANTHER" id="PTHR33909">
    <property type="entry name" value="SEC TRANSLOCON ACCESSORY COMPLEX SUBUNIT YAJC"/>
    <property type="match status" value="1"/>
</dbReference>
<reference evidence="12 13" key="1">
    <citation type="submission" date="2015-10" db="EMBL/GenBank/DDBJ databases">
        <title>Metagenome-Assembled Genomes uncover a global brackish microbiome.</title>
        <authorList>
            <person name="Hugerth L.W."/>
            <person name="Larsson J."/>
            <person name="Alneberg J."/>
            <person name="Lindh M.V."/>
            <person name="Legrand C."/>
            <person name="Pinhassi J."/>
            <person name="Andersson A.F."/>
        </authorList>
    </citation>
    <scope>NUCLEOTIDE SEQUENCE [LARGE SCALE GENOMIC DNA]</scope>
    <source>
        <strain evidence="12">BACL18 MAG-120507-bin52</strain>
    </source>
</reference>
<evidence type="ECO:0000256" key="3">
    <source>
        <dbReference type="ARBA" id="ARBA00014962"/>
    </source>
</evidence>
<evidence type="ECO:0000256" key="5">
    <source>
        <dbReference type="ARBA" id="ARBA00022475"/>
    </source>
</evidence>
<dbReference type="SMART" id="SM01323">
    <property type="entry name" value="YajC"/>
    <property type="match status" value="1"/>
</dbReference>
<dbReference type="PANTHER" id="PTHR33909:SF1">
    <property type="entry name" value="SEC TRANSLOCON ACCESSORY COMPLEX SUBUNIT YAJC"/>
    <property type="match status" value="1"/>
</dbReference>
<keyword evidence="10 11" id="KW-0472">Membrane</keyword>
<protein>
    <recommendedName>
        <fullName evidence="3">Sec translocon accessory complex subunit YajC</fullName>
    </recommendedName>
</protein>
<comment type="subcellular location">
    <subcellularLocation>
        <location evidence="1">Cell membrane</location>
        <topology evidence="1">Single-pass membrane protein</topology>
    </subcellularLocation>
</comment>
<evidence type="ECO:0000256" key="7">
    <source>
        <dbReference type="ARBA" id="ARBA00022927"/>
    </source>
</evidence>
<keyword evidence="8 11" id="KW-1133">Transmembrane helix</keyword>
<evidence type="ECO:0000256" key="1">
    <source>
        <dbReference type="ARBA" id="ARBA00004162"/>
    </source>
</evidence>
<evidence type="ECO:0000313" key="12">
    <source>
        <dbReference type="EMBL" id="KRO62575.1"/>
    </source>
</evidence>
<keyword evidence="5" id="KW-1003">Cell membrane</keyword>
<comment type="similarity">
    <text evidence="2">Belongs to the YajC family.</text>
</comment>
<organism evidence="12 13">
    <name type="scientific">Verrucomicrobia subdivision 6 bacterium BACL9 MAG-120507-bin52</name>
    <dbReference type="NCBI Taxonomy" id="1655590"/>
    <lineage>
        <taxon>Bacteria</taxon>
        <taxon>Pseudomonadati</taxon>
        <taxon>Verrucomicrobiota</taxon>
        <taxon>Verrucomicrobiia</taxon>
        <taxon>Verrucomicrobiales</taxon>
        <taxon>Verrucomicrobia subdivision 6</taxon>
    </lineage>
</organism>
<evidence type="ECO:0000256" key="9">
    <source>
        <dbReference type="ARBA" id="ARBA00023010"/>
    </source>
</evidence>
<dbReference type="GO" id="GO:0015031">
    <property type="term" value="P:protein transport"/>
    <property type="evidence" value="ECO:0007669"/>
    <property type="project" value="UniProtKB-KW"/>
</dbReference>
<dbReference type="GO" id="GO:0005886">
    <property type="term" value="C:plasma membrane"/>
    <property type="evidence" value="ECO:0007669"/>
    <property type="project" value="UniProtKB-SubCell"/>
</dbReference>
<proteinExistence type="inferred from homology"/>
<evidence type="ECO:0000313" key="13">
    <source>
        <dbReference type="Proteomes" id="UP000051269"/>
    </source>
</evidence>
<evidence type="ECO:0000256" key="10">
    <source>
        <dbReference type="ARBA" id="ARBA00023136"/>
    </source>
</evidence>
<dbReference type="Proteomes" id="UP000051269">
    <property type="component" value="Unassembled WGS sequence"/>
</dbReference>
<keyword evidence="4" id="KW-0813">Transport</keyword>
<gene>
    <name evidence="12" type="ORF">ABR82_03170</name>
</gene>
<dbReference type="Pfam" id="PF02699">
    <property type="entry name" value="YajC"/>
    <property type="match status" value="1"/>
</dbReference>
<dbReference type="EMBL" id="LIBO01000056">
    <property type="protein sequence ID" value="KRO62575.1"/>
    <property type="molecule type" value="Genomic_DNA"/>
</dbReference>
<dbReference type="NCBIfam" id="TIGR00739">
    <property type="entry name" value="yajC"/>
    <property type="match status" value="1"/>
</dbReference>
<feature type="transmembrane region" description="Helical" evidence="11">
    <location>
        <begin position="26"/>
        <end position="44"/>
    </location>
</feature>